<sequence>MDVLFLGTNNMGLEIYEWLCERDGVNVQAMITTEDQLQLVEELQPDIAVAVGYRHIVPESVLEIPKHGFINVHPGHLPEGRGFNPNVWSIVEGHPAGVSIHQMDAGIDTGAILATREVEARFDDNGRDVYERLETAAVELFAETWPEIESGEIEPVPQEDTDSSMHKKSDFEDLCKLDADEEYTVRELLDVLRALTYPPFNNARVEVDGERYYVEVDITHEDDVESGASSGTISSYESD</sequence>
<dbReference type="Pfam" id="PF18216">
    <property type="entry name" value="N_formyltrans_C"/>
    <property type="match status" value="1"/>
</dbReference>
<dbReference type="InterPro" id="IPR036477">
    <property type="entry name" value="Formyl_transf_N_sf"/>
</dbReference>
<keyword evidence="3" id="KW-0808">Transferase</keyword>
<evidence type="ECO:0000313" key="4">
    <source>
        <dbReference type="Proteomes" id="UP001058330"/>
    </source>
</evidence>
<gene>
    <name evidence="3" type="ORF">KU306_12660</name>
</gene>
<evidence type="ECO:0000259" key="1">
    <source>
        <dbReference type="Pfam" id="PF00551"/>
    </source>
</evidence>
<dbReference type="Proteomes" id="UP001058330">
    <property type="component" value="Chromosome"/>
</dbReference>
<dbReference type="Gene3D" id="3.40.50.12230">
    <property type="match status" value="1"/>
</dbReference>
<feature type="domain" description="Formyl transferase N-terminal" evidence="1">
    <location>
        <begin position="34"/>
        <end position="143"/>
    </location>
</feature>
<dbReference type="CDD" id="cd08369">
    <property type="entry name" value="FMT_core"/>
    <property type="match status" value="1"/>
</dbReference>
<organism evidence="3 4">
    <name type="scientific">Haloferax larsenii</name>
    <dbReference type="NCBI Taxonomy" id="302484"/>
    <lineage>
        <taxon>Archaea</taxon>
        <taxon>Methanobacteriati</taxon>
        <taxon>Methanobacteriota</taxon>
        <taxon>Stenosarchaea group</taxon>
        <taxon>Halobacteria</taxon>
        <taxon>Halobacteriales</taxon>
        <taxon>Haloferacaceae</taxon>
        <taxon>Haloferax</taxon>
    </lineage>
</organism>
<dbReference type="PANTHER" id="PTHR11138:SF5">
    <property type="entry name" value="METHIONYL-TRNA FORMYLTRANSFERASE, MITOCHONDRIAL"/>
    <property type="match status" value="1"/>
</dbReference>
<proteinExistence type="predicted"/>
<protein>
    <submittedName>
        <fullName evidence="3">Formyl transferase</fullName>
    </submittedName>
</protein>
<evidence type="ECO:0000259" key="2">
    <source>
        <dbReference type="Pfam" id="PF18216"/>
    </source>
</evidence>
<dbReference type="PANTHER" id="PTHR11138">
    <property type="entry name" value="METHIONYL-TRNA FORMYLTRANSFERASE"/>
    <property type="match status" value="1"/>
</dbReference>
<dbReference type="GeneID" id="74529772"/>
<dbReference type="InterPro" id="IPR002376">
    <property type="entry name" value="Formyl_transf_N"/>
</dbReference>
<feature type="domain" description="N-formyltransferase dimerization C-terminal" evidence="2">
    <location>
        <begin position="170"/>
        <end position="220"/>
    </location>
</feature>
<reference evidence="3" key="1">
    <citation type="submission" date="2021-07" db="EMBL/GenBank/DDBJ databases">
        <title>Studies on halocins as antimicrobial molecules from haloarchaea.</title>
        <authorList>
            <person name="Kumar S."/>
            <person name="Khare S.K."/>
        </authorList>
    </citation>
    <scope>NUCLEOTIDE SEQUENCE</scope>
    <source>
        <strain evidence="3">NCIM 5678</strain>
    </source>
</reference>
<accession>A0ABY5RDU0</accession>
<dbReference type="EMBL" id="CP078063">
    <property type="protein sequence ID" value="UVE49755.1"/>
    <property type="molecule type" value="Genomic_DNA"/>
</dbReference>
<dbReference type="GO" id="GO:0016740">
    <property type="term" value="F:transferase activity"/>
    <property type="evidence" value="ECO:0007669"/>
    <property type="project" value="UniProtKB-KW"/>
</dbReference>
<dbReference type="SUPFAM" id="SSF53328">
    <property type="entry name" value="Formyltransferase"/>
    <property type="match status" value="1"/>
</dbReference>
<keyword evidence="4" id="KW-1185">Reference proteome</keyword>
<dbReference type="InterPro" id="IPR040660">
    <property type="entry name" value="N_formyltrans_C"/>
</dbReference>
<evidence type="ECO:0000313" key="3">
    <source>
        <dbReference type="EMBL" id="UVE49755.1"/>
    </source>
</evidence>
<dbReference type="Pfam" id="PF00551">
    <property type="entry name" value="Formyl_trans_N"/>
    <property type="match status" value="1"/>
</dbReference>
<name>A0ABY5RDU0_HALLR</name>
<dbReference type="RefSeq" id="WP_258302150.1">
    <property type="nucleotide sequence ID" value="NZ_CP078063.1"/>
</dbReference>